<dbReference type="EMBL" id="MFKF01000329">
    <property type="protein sequence ID" value="OGG46247.1"/>
    <property type="molecule type" value="Genomic_DNA"/>
</dbReference>
<evidence type="ECO:0000256" key="5">
    <source>
        <dbReference type="ARBA" id="ARBA00022729"/>
    </source>
</evidence>
<evidence type="ECO:0000256" key="2">
    <source>
        <dbReference type="ARBA" id="ARBA00022448"/>
    </source>
</evidence>
<evidence type="ECO:0008006" key="17">
    <source>
        <dbReference type="Google" id="ProtNLM"/>
    </source>
</evidence>
<dbReference type="Pfam" id="PF13620">
    <property type="entry name" value="CarboxypepD_reg"/>
    <property type="match status" value="1"/>
</dbReference>
<reference evidence="15 16" key="1">
    <citation type="journal article" date="2016" name="Nat. Commun.">
        <title>Thousands of microbial genomes shed light on interconnected biogeochemical processes in an aquifer system.</title>
        <authorList>
            <person name="Anantharaman K."/>
            <person name="Brown C.T."/>
            <person name="Hug L.A."/>
            <person name="Sharon I."/>
            <person name="Castelle C.J."/>
            <person name="Probst A.J."/>
            <person name="Thomas B.C."/>
            <person name="Singh A."/>
            <person name="Wilkins M.J."/>
            <person name="Karaoz U."/>
            <person name="Brodie E.L."/>
            <person name="Williams K.H."/>
            <person name="Hubbard S.S."/>
            <person name="Banfield J.F."/>
        </authorList>
    </citation>
    <scope>NUCLEOTIDE SEQUENCE [LARGE SCALE GENOMIC DNA]</scope>
    <source>
        <strain evidence="16">RIFCSPLOWO2_12_FULL_64_10</strain>
    </source>
</reference>
<protein>
    <recommendedName>
        <fullName evidence="17">TonB-dependent receptor</fullName>
    </recommendedName>
</protein>
<evidence type="ECO:0000256" key="10">
    <source>
        <dbReference type="PROSITE-ProRule" id="PRU01360"/>
    </source>
</evidence>
<proteinExistence type="inferred from homology"/>
<evidence type="ECO:0000256" key="8">
    <source>
        <dbReference type="ARBA" id="ARBA00023170"/>
    </source>
</evidence>
<keyword evidence="3 10" id="KW-1134">Transmembrane beta strand</keyword>
<dbReference type="Gene3D" id="2.170.130.10">
    <property type="entry name" value="TonB-dependent receptor, plug domain"/>
    <property type="match status" value="1"/>
</dbReference>
<feature type="signal peptide" evidence="12">
    <location>
        <begin position="1"/>
        <end position="31"/>
    </location>
</feature>
<feature type="domain" description="TonB-dependent receptor plug" evidence="14">
    <location>
        <begin position="138"/>
        <end position="248"/>
    </location>
</feature>
<dbReference type="InterPro" id="IPR036942">
    <property type="entry name" value="Beta-barrel_TonB_sf"/>
</dbReference>
<organism evidence="15 16">
    <name type="scientific">Handelsmanbacteria sp. (strain RIFCSPLOWO2_12_FULL_64_10)</name>
    <dbReference type="NCBI Taxonomy" id="1817868"/>
    <lineage>
        <taxon>Bacteria</taxon>
        <taxon>Candidatus Handelsmaniibacteriota</taxon>
    </lineage>
</organism>
<evidence type="ECO:0000313" key="15">
    <source>
        <dbReference type="EMBL" id="OGG46247.1"/>
    </source>
</evidence>
<feature type="domain" description="TonB-dependent receptor-like beta-barrel" evidence="13">
    <location>
        <begin position="322"/>
        <end position="759"/>
    </location>
</feature>
<keyword evidence="4 10" id="KW-0812">Transmembrane</keyword>
<dbReference type="Pfam" id="PF00593">
    <property type="entry name" value="TonB_dep_Rec_b-barrel"/>
    <property type="match status" value="1"/>
</dbReference>
<evidence type="ECO:0000259" key="14">
    <source>
        <dbReference type="Pfam" id="PF07715"/>
    </source>
</evidence>
<evidence type="ECO:0000259" key="13">
    <source>
        <dbReference type="Pfam" id="PF00593"/>
    </source>
</evidence>
<gene>
    <name evidence="15" type="ORF">A3F84_23755</name>
</gene>
<dbReference type="PANTHER" id="PTHR30069:SF29">
    <property type="entry name" value="HEMOGLOBIN AND HEMOGLOBIN-HAPTOGLOBIN-BINDING PROTEIN 1-RELATED"/>
    <property type="match status" value="1"/>
</dbReference>
<dbReference type="InterPro" id="IPR039426">
    <property type="entry name" value="TonB-dep_rcpt-like"/>
</dbReference>
<evidence type="ECO:0000256" key="1">
    <source>
        <dbReference type="ARBA" id="ARBA00004571"/>
    </source>
</evidence>
<dbReference type="GO" id="GO:0015344">
    <property type="term" value="F:siderophore uptake transmembrane transporter activity"/>
    <property type="evidence" value="ECO:0007669"/>
    <property type="project" value="TreeGrafter"/>
</dbReference>
<evidence type="ECO:0000256" key="9">
    <source>
        <dbReference type="ARBA" id="ARBA00023237"/>
    </source>
</evidence>
<dbReference type="GO" id="GO:0009279">
    <property type="term" value="C:cell outer membrane"/>
    <property type="evidence" value="ECO:0007669"/>
    <property type="project" value="UniProtKB-SubCell"/>
</dbReference>
<sequence length="785" mass="85330">MITPYGNPLCKAAVTLCAAIFVLLLTAAADAQTGRITGTVTAGDAKGPLAGVTVEVAGPNLPRKMGAVSRADGRYAVENVPAGAYTVRATSVGYRSETVKGVGMAAGASVEVDFRMETAPYEMEEMVVSASRHAENIVDAPVSISKVDGEEIERNSAGNTFVSAIKNVKGIDYTQRGILNESFNARGLNAVLNTRMLSLIDGRISTLPSGGGGPAGASDPTTKDDIQDVEVIVGPGSALYGSDAVAGVISITTKDPRESQGTTFAIVGGSRNTFKGRFRHAGMRNRWGWKVSGEYQRAHDYEVINRFFNADRTASVTDDPDPDSNTLRGGFGLYYYPDDQSRLALVGGAIRSNLTQIVNTGRFQWKDWDYHYQQVTYTSPDLYLNIYRTADNLGDSYLLHTKAQNRLAGVPPDEAQQRARLIGESSLWGAEERYSFSPSRLKEIHFNVGVNFRQHRPNSTGIEGKKSVSQIGFYGHSETGLSEKLRIVLASRMDVHEVYGAKISPKAALVFKPRSTAAFRATFDRAFRSPTIPEQRQLVRTSPTTVARGNSRGFRFGSATGDPLPPQFADGIPKLKPQESTTFELGLKGVFAKKVFLDLSGYKSWNRNFISALRPIGDLARGIVTLDENGNPRKEEQTLTYLNFGRLTALGFDLGVDVYATDRVVLKGNVSFIEAGKLEDAGGIPQPFNTPRTIFNLGLSTGDFLVKGASLDVSLRHVSKFDYRSGVHVGTVPAYAVVDLHLGYRTKYGITYRLSATNVFDNEHIEMVDGARIGRIVVGEIQYAF</sequence>
<keyword evidence="8" id="KW-0675">Receptor</keyword>
<keyword evidence="6 11" id="KW-0798">TonB box</keyword>
<evidence type="ECO:0000313" key="16">
    <source>
        <dbReference type="Proteomes" id="UP000178606"/>
    </source>
</evidence>
<accession>A0A1F6CBB5</accession>
<dbReference type="SUPFAM" id="SSF56935">
    <property type="entry name" value="Porins"/>
    <property type="match status" value="1"/>
</dbReference>
<keyword evidence="7 10" id="KW-0472">Membrane</keyword>
<dbReference type="AlphaFoldDB" id="A0A1F6CBB5"/>
<keyword evidence="5 12" id="KW-0732">Signal</keyword>
<evidence type="ECO:0000256" key="3">
    <source>
        <dbReference type="ARBA" id="ARBA00022452"/>
    </source>
</evidence>
<evidence type="ECO:0000256" key="7">
    <source>
        <dbReference type="ARBA" id="ARBA00023136"/>
    </source>
</evidence>
<dbReference type="PROSITE" id="PS52016">
    <property type="entry name" value="TONB_DEPENDENT_REC_3"/>
    <property type="match status" value="1"/>
</dbReference>
<dbReference type="PANTHER" id="PTHR30069">
    <property type="entry name" value="TONB-DEPENDENT OUTER MEMBRANE RECEPTOR"/>
    <property type="match status" value="1"/>
</dbReference>
<comment type="subcellular location">
    <subcellularLocation>
        <location evidence="1 10">Cell outer membrane</location>
        <topology evidence="1 10">Multi-pass membrane protein</topology>
    </subcellularLocation>
</comment>
<feature type="chain" id="PRO_5009523291" description="TonB-dependent receptor" evidence="12">
    <location>
        <begin position="32"/>
        <end position="785"/>
    </location>
</feature>
<comment type="similarity">
    <text evidence="10 11">Belongs to the TonB-dependent receptor family.</text>
</comment>
<dbReference type="GO" id="GO:0044718">
    <property type="term" value="P:siderophore transmembrane transport"/>
    <property type="evidence" value="ECO:0007669"/>
    <property type="project" value="TreeGrafter"/>
</dbReference>
<dbReference type="Gene3D" id="2.40.170.20">
    <property type="entry name" value="TonB-dependent receptor, beta-barrel domain"/>
    <property type="match status" value="1"/>
</dbReference>
<dbReference type="Gene3D" id="2.60.40.1120">
    <property type="entry name" value="Carboxypeptidase-like, regulatory domain"/>
    <property type="match status" value="1"/>
</dbReference>
<comment type="caution">
    <text evidence="15">The sequence shown here is derived from an EMBL/GenBank/DDBJ whole genome shotgun (WGS) entry which is preliminary data.</text>
</comment>
<evidence type="ECO:0000256" key="4">
    <source>
        <dbReference type="ARBA" id="ARBA00022692"/>
    </source>
</evidence>
<evidence type="ECO:0000256" key="12">
    <source>
        <dbReference type="SAM" id="SignalP"/>
    </source>
</evidence>
<evidence type="ECO:0000256" key="11">
    <source>
        <dbReference type="RuleBase" id="RU003357"/>
    </source>
</evidence>
<dbReference type="InterPro" id="IPR008969">
    <property type="entry name" value="CarboxyPept-like_regulatory"/>
</dbReference>
<keyword evidence="9 10" id="KW-0998">Cell outer membrane</keyword>
<evidence type="ECO:0000256" key="6">
    <source>
        <dbReference type="ARBA" id="ARBA00023077"/>
    </source>
</evidence>
<dbReference type="Pfam" id="PF07715">
    <property type="entry name" value="Plug"/>
    <property type="match status" value="1"/>
</dbReference>
<dbReference type="Proteomes" id="UP000178606">
    <property type="component" value="Unassembled WGS sequence"/>
</dbReference>
<dbReference type="InterPro" id="IPR012910">
    <property type="entry name" value="Plug_dom"/>
</dbReference>
<dbReference type="InterPro" id="IPR037066">
    <property type="entry name" value="Plug_dom_sf"/>
</dbReference>
<name>A0A1F6CBB5_HANXR</name>
<keyword evidence="2 10" id="KW-0813">Transport</keyword>
<dbReference type="InterPro" id="IPR000531">
    <property type="entry name" value="Beta-barrel_TonB"/>
</dbReference>
<dbReference type="SUPFAM" id="SSF49464">
    <property type="entry name" value="Carboxypeptidase regulatory domain-like"/>
    <property type="match status" value="1"/>
</dbReference>